<feature type="compositionally biased region" description="Polar residues" evidence="1">
    <location>
        <begin position="1573"/>
        <end position="1582"/>
    </location>
</feature>
<feature type="compositionally biased region" description="Basic and acidic residues" evidence="1">
    <location>
        <begin position="968"/>
        <end position="981"/>
    </location>
</feature>
<evidence type="ECO:0000313" key="3">
    <source>
        <dbReference type="RefSeq" id="XP_022099410.1"/>
    </source>
</evidence>
<sequence length="2449" mass="272759">MSTKSEQFSAKIRNLTDYQNRILHNIAPLPTGTDIANTLRYFIHTLRSILKEAPADLGDVKHSARRRLNPRLPHYPSLDYLCLYETLDSLIEIVPSVQYGQSDLGQAIQQLFGCILWFLEPEIVDTIPHTVASTLAIFPAALQKETVDLLCTTLLPICLSEVQSIEGDTYASMSVSAVIMLVLQHCKNKAHHAQLMECIMTYKKDVYKDILCTIAFGPSSARGAAANLLFHYWPSLVPANVEDRDFSYTCWKPIMCQRSNCLSPVNNAAVKMCMDPVIAGKYSKHPPPLYLCQVCSDYVNREISDCKPFLNVLQPQEIVSKICENKNCSSMDKTALFTCYSSECTGYHGNRPIRYCTSCNSYIHADRKDHIIQDFPADPLSCDKETQSYLCEAIISLLKEAHVIEKDPLMAAAEAETNTDALSQPSENEVLDLEGGEGDSRLLSRFGLWLLIEKCNPTERTPDEVVGRLLSMAFQWFGFTATLTQDSVALESLKADYVTKWLMKILKSHFNVFVSCLLPQPPDYARVGGDYDSLCSRITELLGGLRKVFSLTPYNAVTFEVWDYIMPHWMECICCDIPDEELSQLQDVLCRLFDVDMSPLPFSTEKLFNFVACRFRGMAANDQEKALLWLQILTETDIVIPLKLLLSIFSDGLTSMSKIQLAKQKQRDQQRAASQTAETPAGPEQQQQQQQQQAPDEVAVETPGAPPTEPTVAAAPPSVAPPAGAGPGTEGGVVVGGVPVEPPHVKIDPSPDDGPIQEQDEEQILRCFVLMLDMLNIQVDLQYLPFHQGMENSQSKDFVSLLTQTLSMTWLDPHRCTNPRGLGRFQQAPSGQPPTRALGPCPTCELWGIYFQLALKLLEHISPVSETKVCDMPEVSEYQFEKFLEDGLAKAKALNNDVKGKKNRMAERGSSKQKRFTKTKDPGKGFLSATEMKPVEVFTAETVKLPSAKDLKAEKEKAVKKATAGADKSAKGKKDGDNGSTKEARFKLEELPKSIQLLYVLLKEVPRQTDPDVLLNLFNCIKILVLNAECLRQAAKDHDAFLKYAQNNLLIPSFWNLLEGELSHVNEILVPLFLHSLALPHGSDAMWNLLQRDVESDDWKARFRAVERVTALLRFVEKKSLGNNSVIMCSLACAFSTLVAATDDICPAVSSRAMIMLETIPKKVIKVLVGCLEFQWDCVIEDRVMILNALYKLQHFLSDMIILSWEFFMNRLDTLALEAHVEMEQNKEFPFPIDLSRSQAGAGDRMDTFLNKQTRARVARSQSETNSSLKPRCLSSFNLKSDFKRRSMSSPATTNGFSRIQFAPTIRSTYSRLSESSEQSVGPLGDALFDDGHLQTVQEEQPADIPPMDLSSLDKETVHKLISLLMKFMTRESSADEEQTSGRAMNSVKGRNMMRKSTVLRHLSVLMGYNQVEKCFILAPQQLRESAVFYAFMAGAPKMLDHNVKVGNILLPMIMELFAYSPSPQKSPQDMQPHDYTLWFLEPHCRHSWLMSVLIILYKYNFDQLELKAEVKSLMRITINTLEAQRHQCKPKRPEPPSPEDIWGATTPLEKKRSESSLIQAVGEGEEQDNGEEVSSNASAGPSSPLIPVAPREIPAGLHQQVECEPDMLFVPEEEVTALPIKKSNLSFVASTIVEVEEENEESVEALEPLNKVEAIPAKALMVSKEEPVSVQAVPRVVTEMAKVERQALEPSLMSAKVESFFSPFEKSKLQPRFRSKKQRKMGVATISSNALSQRIDNKLGGGGKQGELSLDLSAAGAGGGINAGITKGGLTRKSKEKGKKRSQKLKEQAKTPEKKSSVYSAAKRYHEDKNFMALTKCTDCGVLLEEYDDDTVSLAIVVLSALVHRDPELAAPLLLEMLQVVARIASGIFSPWQAESIGSPPGHCCTVAKQFLRCTLHQLAPNGIFPQLFLSKIEDGDFLKTMAVALTDFSDLSPLDAVSFLLEGLNEKKTLPSLRILLVLMNLAEYMENLPLEGSSAWGNLISLFETFFRKLAFALPESCDTNDLFRIMIVILKSPATKTLSTLLDPMTKLISYVIQNCHFKLKLLIEVCTLCNRIFVKERERQSVARCLVMEFVNALKFKSSLPDINLIQLVQFICLDAGGKMSDFGNLVGGDGDISDACMAELSSSSLANDCLKQYLNDAIEYVGDLHTLTKVKDKMKGGSHQNLNEDTLGSQLKAGVAQIIALEFTRSNQRDSTKAVNRYLPWLYHPPSAVQQGPKEFIDCIAHVRLLSWLLLGSLTHAAVCPINSSVTGIVCHPIPLDAGNHIADHVQVILAGFAEQSKASVLHMSSLFHAFILCQLWTMYCEQMASINPPQSDQHNTAMMSVMDFWGRVTPGVLQLLSHSKVLADMVNLHFLSLMEALQECNSSVLTKLFPMWTSILFSYPSKLPGSLQVRLQNCENWAPPSLTKGEVTTYHSSVLLKWLKRLQFKMGQIEIQSSAAAQFYTV</sequence>
<feature type="region of interest" description="Disordered" evidence="1">
    <location>
        <begin position="664"/>
        <end position="744"/>
    </location>
</feature>
<reference evidence="3" key="1">
    <citation type="submission" date="2025-08" db="UniProtKB">
        <authorList>
            <consortium name="RefSeq"/>
        </authorList>
    </citation>
    <scope>IDENTIFICATION</scope>
</reference>
<feature type="compositionally biased region" description="Gly residues" evidence="1">
    <location>
        <begin position="725"/>
        <end position="735"/>
    </location>
</feature>
<feature type="compositionally biased region" description="Basic residues" evidence="1">
    <location>
        <begin position="1771"/>
        <end position="1784"/>
    </location>
</feature>
<evidence type="ECO:0000313" key="2">
    <source>
        <dbReference type="Proteomes" id="UP000694845"/>
    </source>
</evidence>
<dbReference type="KEGG" id="aplc:110983968"/>
<name>A0A8B7Z3Q5_ACAPL</name>
<accession>A0A8B7Z3Q5</accession>
<protein>
    <submittedName>
        <fullName evidence="3">Protein unc-79 homolog isoform X1</fullName>
    </submittedName>
</protein>
<keyword evidence="2" id="KW-1185">Reference proteome</keyword>
<feature type="region of interest" description="Disordered" evidence="1">
    <location>
        <begin position="961"/>
        <end position="981"/>
    </location>
</feature>
<feature type="compositionally biased region" description="Basic and acidic residues" evidence="1">
    <location>
        <begin position="1785"/>
        <end position="1797"/>
    </location>
</feature>
<dbReference type="Proteomes" id="UP000694845">
    <property type="component" value="Unplaced"/>
</dbReference>
<dbReference type="PANTHER" id="PTHR21696:SF2">
    <property type="entry name" value="PROTEIN UNC-79 HOMOLOG"/>
    <property type="match status" value="1"/>
</dbReference>
<dbReference type="OrthoDB" id="6270916at2759"/>
<dbReference type="InterPro" id="IPR024855">
    <property type="entry name" value="UNC79"/>
</dbReference>
<organism evidence="2 3">
    <name type="scientific">Acanthaster planci</name>
    <name type="common">Crown-of-thorns starfish</name>
    <dbReference type="NCBI Taxonomy" id="133434"/>
    <lineage>
        <taxon>Eukaryota</taxon>
        <taxon>Metazoa</taxon>
        <taxon>Echinodermata</taxon>
        <taxon>Eleutherozoa</taxon>
        <taxon>Asterozoa</taxon>
        <taxon>Asteroidea</taxon>
        <taxon>Valvatacea</taxon>
        <taxon>Valvatida</taxon>
        <taxon>Acanthasteridae</taxon>
        <taxon>Acanthaster</taxon>
    </lineage>
</organism>
<feature type="compositionally biased region" description="Low complexity" evidence="1">
    <location>
        <begin position="710"/>
        <end position="723"/>
    </location>
</feature>
<dbReference type="PANTHER" id="PTHR21696">
    <property type="entry name" value="PROTEIN UNC-79 HOMOLOG"/>
    <property type="match status" value="1"/>
</dbReference>
<dbReference type="OMA" id="GKERRWM"/>
<evidence type="ECO:0000256" key="1">
    <source>
        <dbReference type="SAM" id="MobiDB-lite"/>
    </source>
</evidence>
<dbReference type="RefSeq" id="XP_022099410.1">
    <property type="nucleotide sequence ID" value="XM_022243718.1"/>
</dbReference>
<dbReference type="Pfam" id="PF14776">
    <property type="entry name" value="UNC-79"/>
    <property type="match status" value="1"/>
</dbReference>
<dbReference type="CTD" id="57578"/>
<proteinExistence type="predicted"/>
<dbReference type="GeneID" id="110983968"/>
<gene>
    <name evidence="3" type="primary">LOC110983968</name>
</gene>
<feature type="compositionally biased region" description="Basic and acidic residues" evidence="1">
    <location>
        <begin position="899"/>
        <end position="910"/>
    </location>
</feature>
<feature type="region of interest" description="Disordered" evidence="1">
    <location>
        <begin position="1525"/>
        <end position="1590"/>
    </location>
</feature>
<feature type="region of interest" description="Disordered" evidence="1">
    <location>
        <begin position="1766"/>
        <end position="1800"/>
    </location>
</feature>
<feature type="region of interest" description="Disordered" evidence="1">
    <location>
        <begin position="899"/>
        <end position="925"/>
    </location>
</feature>